<sequence length="169" mass="19207">MAKTNNKTAKDKAKGGAGGTIAQNKRARHEYHLEENFEAGLELQGWELKSIRAGRANITDAYAVVLRGEIYLIGAQIVPLISASTHVVAEERRSRKLLLHRKEIDNLIGRVQRDGYTVIPTALYWKGNRVKAGLSLAKGKQSHDKREASKERDWEREKQRVMRRHNRDA</sequence>
<dbReference type="GO" id="GO:0070930">
    <property type="term" value="P:trans-translation-dependent protein tagging"/>
    <property type="evidence" value="ECO:0007669"/>
    <property type="project" value="TreeGrafter"/>
</dbReference>
<dbReference type="GO" id="GO:0003723">
    <property type="term" value="F:RNA binding"/>
    <property type="evidence" value="ECO:0007669"/>
    <property type="project" value="UniProtKB-UniRule"/>
</dbReference>
<name>A0A0S2DG23_LYSEN</name>
<organism evidence="5 7">
    <name type="scientific">Lysobacter enzymogenes</name>
    <dbReference type="NCBI Taxonomy" id="69"/>
    <lineage>
        <taxon>Bacteria</taxon>
        <taxon>Pseudomonadati</taxon>
        <taxon>Pseudomonadota</taxon>
        <taxon>Gammaproteobacteria</taxon>
        <taxon>Lysobacterales</taxon>
        <taxon>Lysobacteraceae</taxon>
        <taxon>Lysobacter</taxon>
    </lineage>
</organism>
<dbReference type="OrthoDB" id="9805462at2"/>
<evidence type="ECO:0000313" key="8">
    <source>
        <dbReference type="Proteomes" id="UP000275910"/>
    </source>
</evidence>
<dbReference type="STRING" id="69.GLE_2224"/>
<evidence type="ECO:0000256" key="2">
    <source>
        <dbReference type="ARBA" id="ARBA00022884"/>
    </source>
</evidence>
<proteinExistence type="inferred from homology"/>
<dbReference type="EMBL" id="RCTY01000033">
    <property type="protein sequence ID" value="ROU06475.1"/>
    <property type="molecule type" value="Genomic_DNA"/>
</dbReference>
<dbReference type="NCBIfam" id="NF003843">
    <property type="entry name" value="PRK05422.1"/>
    <property type="match status" value="1"/>
</dbReference>
<dbReference type="GO" id="GO:0005829">
    <property type="term" value="C:cytosol"/>
    <property type="evidence" value="ECO:0007669"/>
    <property type="project" value="TreeGrafter"/>
</dbReference>
<feature type="region of interest" description="Disordered" evidence="4">
    <location>
        <begin position="1"/>
        <end position="22"/>
    </location>
</feature>
<dbReference type="Proteomes" id="UP000275910">
    <property type="component" value="Unassembled WGS sequence"/>
</dbReference>
<dbReference type="PATRIC" id="fig|69.6.peg.2189"/>
<reference evidence="6 8" key="2">
    <citation type="submission" date="2018-10" db="EMBL/GenBank/DDBJ databases">
        <title>The genome of Lysobacter enzymogenes OH11.</title>
        <authorList>
            <person name="Liu F."/>
            <person name="Zhao Y."/>
            <person name="Qian G."/>
            <person name="Chen Y."/>
            <person name="Xu H."/>
        </authorList>
    </citation>
    <scope>NUCLEOTIDE SEQUENCE [LARGE SCALE GENOMIC DNA]</scope>
    <source>
        <strain evidence="6 8">OH11</strain>
    </source>
</reference>
<accession>A0A0S2DG23</accession>
<dbReference type="KEGG" id="lez:GLE_2224"/>
<comment type="function">
    <text evidence="3">Required for rescue of stalled ribosomes mediated by trans-translation. Binds to transfer-messenger RNA (tmRNA), required for stable association of tmRNA with ribosomes. tmRNA and SmpB together mimic tRNA shape, replacing the anticodon stem-loop with SmpB. tmRNA is encoded by the ssrA gene; the 2 termini fold to resemble tRNA(Ala) and it encodes a 'tag peptide', a short internal open reading frame. During trans-translation Ala-aminoacylated tmRNA acts like a tRNA, entering the A-site of stalled ribosomes, displacing the stalled mRNA. The ribosome then switches to translate the ORF on the tmRNA; the nascent peptide is terminated with the 'tag peptide' encoded by the tmRNA and targeted for degradation. The ribosome is freed to recommence translation, which seems to be the essential function of trans-translation.</text>
</comment>
<dbReference type="InterPro" id="IPR020081">
    <property type="entry name" value="SsrA-bd_prot_CS"/>
</dbReference>
<protein>
    <recommendedName>
        <fullName evidence="3">SsrA-binding protein</fullName>
    </recommendedName>
    <alternativeName>
        <fullName evidence="3">Small protein B</fullName>
    </alternativeName>
</protein>
<feature type="region of interest" description="Disordered" evidence="4">
    <location>
        <begin position="136"/>
        <end position="169"/>
    </location>
</feature>
<dbReference type="CDD" id="cd09294">
    <property type="entry name" value="SmpB"/>
    <property type="match status" value="1"/>
</dbReference>
<evidence type="ECO:0000313" key="6">
    <source>
        <dbReference type="EMBL" id="ROU06475.1"/>
    </source>
</evidence>
<dbReference type="Gene3D" id="2.40.280.10">
    <property type="match status" value="1"/>
</dbReference>
<dbReference type="AlphaFoldDB" id="A0A0S2DG23"/>
<dbReference type="NCBIfam" id="TIGR00086">
    <property type="entry name" value="smpB"/>
    <property type="match status" value="1"/>
</dbReference>
<dbReference type="InterPro" id="IPR000037">
    <property type="entry name" value="SsrA-bd_prot"/>
</dbReference>
<keyword evidence="1 3" id="KW-0963">Cytoplasm</keyword>
<comment type="subcellular location">
    <subcellularLocation>
        <location evidence="3">Cytoplasm</location>
    </subcellularLocation>
    <text evidence="3">The tmRNA-SmpB complex associates with stalled 70S ribosomes.</text>
</comment>
<evidence type="ECO:0000256" key="1">
    <source>
        <dbReference type="ARBA" id="ARBA00022490"/>
    </source>
</evidence>
<evidence type="ECO:0000256" key="4">
    <source>
        <dbReference type="SAM" id="MobiDB-lite"/>
    </source>
</evidence>
<dbReference type="InterPro" id="IPR023620">
    <property type="entry name" value="SmpB"/>
</dbReference>
<dbReference type="PANTHER" id="PTHR30308">
    <property type="entry name" value="TMRNA-BINDING COMPONENT OF TRANS-TRANSLATION TAGGING COMPLEX"/>
    <property type="match status" value="1"/>
</dbReference>
<dbReference type="GO" id="GO:0070929">
    <property type="term" value="P:trans-translation"/>
    <property type="evidence" value="ECO:0007669"/>
    <property type="project" value="UniProtKB-UniRule"/>
</dbReference>
<dbReference type="HAMAP" id="MF_00023">
    <property type="entry name" value="SmpB"/>
    <property type="match status" value="1"/>
</dbReference>
<keyword evidence="2 3" id="KW-0694">RNA-binding</keyword>
<dbReference type="RefSeq" id="WP_057947376.1">
    <property type="nucleotide sequence ID" value="NZ_CP067396.1"/>
</dbReference>
<evidence type="ECO:0000313" key="5">
    <source>
        <dbReference type="EMBL" id="ALN57573.1"/>
    </source>
</evidence>
<dbReference type="PANTHER" id="PTHR30308:SF2">
    <property type="entry name" value="SSRA-BINDING PROTEIN"/>
    <property type="match status" value="1"/>
</dbReference>
<comment type="similarity">
    <text evidence="3">Belongs to the SmpB family.</text>
</comment>
<dbReference type="PROSITE" id="PS01317">
    <property type="entry name" value="SSRP"/>
    <property type="match status" value="1"/>
</dbReference>
<dbReference type="Proteomes" id="UP000061569">
    <property type="component" value="Chromosome"/>
</dbReference>
<evidence type="ECO:0000313" key="7">
    <source>
        <dbReference type="Proteomes" id="UP000061569"/>
    </source>
</evidence>
<dbReference type="Pfam" id="PF01668">
    <property type="entry name" value="SmpB"/>
    <property type="match status" value="1"/>
</dbReference>
<feature type="compositionally biased region" description="Basic and acidic residues" evidence="4">
    <location>
        <begin position="141"/>
        <end position="160"/>
    </location>
</feature>
<gene>
    <name evidence="3 5" type="primary">smpB</name>
    <name evidence="6" type="ORF">D9T17_13570</name>
    <name evidence="5" type="ORF">GLE_2224</name>
</gene>
<evidence type="ECO:0000256" key="3">
    <source>
        <dbReference type="HAMAP-Rule" id="MF_00023"/>
    </source>
</evidence>
<dbReference type="EMBL" id="CP013140">
    <property type="protein sequence ID" value="ALN57573.1"/>
    <property type="molecule type" value="Genomic_DNA"/>
</dbReference>
<dbReference type="SUPFAM" id="SSF74982">
    <property type="entry name" value="Small protein B (SmpB)"/>
    <property type="match status" value="1"/>
</dbReference>
<reference evidence="5 7" key="1">
    <citation type="submission" date="2015-11" db="EMBL/GenBank/DDBJ databases">
        <title>Genome sequences of Lysobacter enzymogenes strain C3 and Lysobacter antibioticus ATCC 29479.</title>
        <authorList>
            <person name="Kobayashi D.Y."/>
        </authorList>
    </citation>
    <scope>NUCLEOTIDE SEQUENCE [LARGE SCALE GENOMIC DNA]</scope>
    <source>
        <strain evidence="5 7">C3</strain>
    </source>
</reference>